<organism evidence="3 7">
    <name type="scientific">Ridgeia piscesae</name>
    <name type="common">Tubeworm</name>
    <dbReference type="NCBI Taxonomy" id="27915"/>
    <lineage>
        <taxon>Eukaryota</taxon>
        <taxon>Metazoa</taxon>
        <taxon>Spiralia</taxon>
        <taxon>Lophotrochozoa</taxon>
        <taxon>Annelida</taxon>
        <taxon>Polychaeta</taxon>
        <taxon>Sedentaria</taxon>
        <taxon>Canalipalpata</taxon>
        <taxon>Sabellida</taxon>
        <taxon>Siboglinidae</taxon>
        <taxon>Ridgeia</taxon>
    </lineage>
</organism>
<dbReference type="EMBL" id="JAODUO010004911">
    <property type="protein sequence ID" value="KAK2142349.1"/>
    <property type="molecule type" value="Genomic_DNA"/>
</dbReference>
<evidence type="ECO:0000313" key="4">
    <source>
        <dbReference type="EMBL" id="KAK2142349.1"/>
    </source>
</evidence>
<evidence type="ECO:0000313" key="7">
    <source>
        <dbReference type="Proteomes" id="UP001209878"/>
    </source>
</evidence>
<name>A0AAD9ITP3_RIDPI</name>
<evidence type="ECO:0000313" key="6">
    <source>
        <dbReference type="EMBL" id="KAK2144486.1"/>
    </source>
</evidence>
<keyword evidence="7" id="KW-1185">Reference proteome</keyword>
<dbReference type="EMBL" id="JAODUO010004190">
    <property type="protein sequence ID" value="KAK2144486.1"/>
    <property type="molecule type" value="Genomic_DNA"/>
</dbReference>
<feature type="region of interest" description="Disordered" evidence="1">
    <location>
        <begin position="1"/>
        <end position="28"/>
    </location>
</feature>
<dbReference type="EMBL" id="JAODUO010004291">
    <property type="protein sequence ID" value="KAK2144163.1"/>
    <property type="molecule type" value="Genomic_DNA"/>
</dbReference>
<evidence type="ECO:0000313" key="2">
    <source>
        <dbReference type="EMBL" id="KAK2138496.1"/>
    </source>
</evidence>
<dbReference type="AlphaFoldDB" id="A0AAD9ITP3"/>
<reference evidence="3" key="1">
    <citation type="journal article" date="2023" name="Mol. Biol. Evol.">
        <title>Third-Generation Sequencing Reveals the Adaptive Role of the Epigenome in Three Deep-Sea Polychaetes.</title>
        <authorList>
            <person name="Perez M."/>
            <person name="Aroh O."/>
            <person name="Sun Y."/>
            <person name="Lan Y."/>
            <person name="Juniper S.K."/>
            <person name="Young C.R."/>
            <person name="Angers B."/>
            <person name="Qian P.Y."/>
        </authorList>
    </citation>
    <scope>NUCLEOTIDE SEQUENCE</scope>
    <source>
        <strain evidence="3">R07B-5</strain>
    </source>
</reference>
<dbReference type="EMBL" id="JAODUO010007620">
    <property type="protein sequence ID" value="KAK2138496.1"/>
    <property type="molecule type" value="Genomic_DNA"/>
</dbReference>
<evidence type="ECO:0000313" key="3">
    <source>
        <dbReference type="EMBL" id="KAK2139880.1"/>
    </source>
</evidence>
<accession>A0AAD9ITP3</accession>
<evidence type="ECO:0000313" key="5">
    <source>
        <dbReference type="EMBL" id="KAK2144163.1"/>
    </source>
</evidence>
<gene>
    <name evidence="6" type="ORF">NP493_4205g00000</name>
    <name evidence="5" type="ORF">NP493_4279g00005</name>
    <name evidence="4" type="ORF">NP493_4927g00004</name>
    <name evidence="3" type="ORF">NP493_6146g00004</name>
    <name evidence="2" type="ORF">NP493_7608g00002</name>
</gene>
<evidence type="ECO:0000256" key="1">
    <source>
        <dbReference type="SAM" id="MobiDB-lite"/>
    </source>
</evidence>
<proteinExistence type="predicted"/>
<dbReference type="EMBL" id="JAODUO010006129">
    <property type="protein sequence ID" value="KAK2139880.1"/>
    <property type="molecule type" value="Genomic_DNA"/>
</dbReference>
<dbReference type="Proteomes" id="UP001209878">
    <property type="component" value="Unassembled WGS sequence"/>
</dbReference>
<comment type="caution">
    <text evidence="3">The sequence shown here is derived from an EMBL/GenBank/DDBJ whole genome shotgun (WGS) entry which is preliminary data.</text>
</comment>
<protein>
    <submittedName>
        <fullName evidence="3">Uncharacterized protein</fullName>
    </submittedName>
</protein>
<sequence length="105" mass="11850">MLTPKPDVTRHKDVDASPMFTNQSGVSRDPGIARIKRTASLWNSGVNVSLCILRTTERPESTKRCQKAPRLCHKSSHFTIFCWLTQSVTNAQTLYLETTTRNRTG</sequence>